<reference evidence="2 3" key="1">
    <citation type="submission" date="2023-07" db="EMBL/GenBank/DDBJ databases">
        <title>Sorghum-associated microbial communities from plants grown in Nebraska, USA.</title>
        <authorList>
            <person name="Schachtman D."/>
        </authorList>
    </citation>
    <scope>NUCLEOTIDE SEQUENCE [LARGE SCALE GENOMIC DNA]</scope>
    <source>
        <strain evidence="2 3">4249</strain>
    </source>
</reference>
<accession>A0ABU1WPN2</accession>
<sequence length="160" mass="18211">MTERRSRKLMIEAMVTPFQSNAVAQAFEAYPPAMRRQLLALRELIFRTAASTPGVGELEETMKWGEPAYLTTRSKSGSTVRIGWKKSRPTEYAMYFNCQTTLVDTFRSLFPDDLQFEGNRAIVFHDSQVVPTDTLAFCVAAALTYQRHRRNQAPVNRPVS</sequence>
<evidence type="ECO:0000313" key="3">
    <source>
        <dbReference type="Proteomes" id="UP001265700"/>
    </source>
</evidence>
<gene>
    <name evidence="2" type="ORF">J2W49_002934</name>
</gene>
<comment type="caution">
    <text evidence="2">The sequence shown here is derived from an EMBL/GenBank/DDBJ whole genome shotgun (WGS) entry which is preliminary data.</text>
</comment>
<organism evidence="2 3">
    <name type="scientific">Hydrogenophaga palleronii</name>
    <dbReference type="NCBI Taxonomy" id="65655"/>
    <lineage>
        <taxon>Bacteria</taxon>
        <taxon>Pseudomonadati</taxon>
        <taxon>Pseudomonadota</taxon>
        <taxon>Betaproteobacteria</taxon>
        <taxon>Burkholderiales</taxon>
        <taxon>Comamonadaceae</taxon>
        <taxon>Hydrogenophaga</taxon>
    </lineage>
</organism>
<evidence type="ECO:0000259" key="1">
    <source>
        <dbReference type="Pfam" id="PF08818"/>
    </source>
</evidence>
<proteinExistence type="predicted"/>
<dbReference type="SUPFAM" id="SSF159888">
    <property type="entry name" value="YdhG-like"/>
    <property type="match status" value="1"/>
</dbReference>
<evidence type="ECO:0000313" key="2">
    <source>
        <dbReference type="EMBL" id="MDR7150961.1"/>
    </source>
</evidence>
<dbReference type="Pfam" id="PF08818">
    <property type="entry name" value="DUF1801"/>
    <property type="match status" value="1"/>
</dbReference>
<keyword evidence="3" id="KW-1185">Reference proteome</keyword>
<protein>
    <recommendedName>
        <fullName evidence="1">YdhG-like domain-containing protein</fullName>
    </recommendedName>
</protein>
<feature type="domain" description="YdhG-like" evidence="1">
    <location>
        <begin position="35"/>
        <end position="143"/>
    </location>
</feature>
<dbReference type="EMBL" id="JAVDWU010000006">
    <property type="protein sequence ID" value="MDR7150961.1"/>
    <property type="molecule type" value="Genomic_DNA"/>
</dbReference>
<dbReference type="RefSeq" id="WP_310317444.1">
    <property type="nucleotide sequence ID" value="NZ_JAVDWU010000006.1"/>
</dbReference>
<name>A0ABU1WPN2_9BURK</name>
<dbReference type="InterPro" id="IPR014922">
    <property type="entry name" value="YdhG-like"/>
</dbReference>
<dbReference type="Proteomes" id="UP001265700">
    <property type="component" value="Unassembled WGS sequence"/>
</dbReference>